<dbReference type="RefSeq" id="WP_038253148.1">
    <property type="nucleotide sequence ID" value="NZ_UAVL01000009.1"/>
</dbReference>
<dbReference type="EMBL" id="UAVL01000009">
    <property type="protein sequence ID" value="SQA62978.1"/>
    <property type="molecule type" value="Genomic_DNA"/>
</dbReference>
<reference evidence="1 2" key="1">
    <citation type="submission" date="2018-06" db="EMBL/GenBank/DDBJ databases">
        <authorList>
            <consortium name="Pathogen Informatics"/>
            <person name="Doyle S."/>
        </authorList>
    </citation>
    <scope>NUCLEOTIDE SEQUENCE [LARGE SCALE GENOMIC DNA]</scope>
    <source>
        <strain evidence="1 2">NCTC11967</strain>
    </source>
</reference>
<comment type="caution">
    <text evidence="1">The sequence shown here is derived from an EMBL/GenBank/DDBJ whole genome shotgun (WGS) entry which is preliminary data.</text>
</comment>
<proteinExistence type="predicted"/>
<organism evidence="1 2">
    <name type="scientific">Yokenella regensburgei</name>
    <dbReference type="NCBI Taxonomy" id="158877"/>
    <lineage>
        <taxon>Bacteria</taxon>
        <taxon>Pseudomonadati</taxon>
        <taxon>Pseudomonadota</taxon>
        <taxon>Gammaproteobacteria</taxon>
        <taxon>Enterobacterales</taxon>
        <taxon>Enterobacteriaceae</taxon>
        <taxon>Yokenella</taxon>
    </lineage>
</organism>
<sequence>MAELSVGVLEYETSVTHGRRQRASREQQQLQTLLDIGTFRERMQRLADNLTAWLEGHEVTITVREMVPVATAGAYTIPGIVLHCGRNWAGFTPQALFSVKGGIQLKGEVTLAVDNSRHCPRTEKYMLCIPGHLLSTADWAIHPDGRTPDKGKVLTRELLMAAIAPLFDHAV</sequence>
<evidence type="ECO:0000313" key="2">
    <source>
        <dbReference type="Proteomes" id="UP000251313"/>
    </source>
</evidence>
<gene>
    <name evidence="1" type="ORF">NCTC11967_02001</name>
</gene>
<accession>A0AB38FWH2</accession>
<evidence type="ECO:0000313" key="1">
    <source>
        <dbReference type="EMBL" id="SQA62978.1"/>
    </source>
</evidence>
<name>A0AB38FWH2_9ENTR</name>
<dbReference type="Proteomes" id="UP000251313">
    <property type="component" value="Unassembled WGS sequence"/>
</dbReference>
<dbReference type="AlphaFoldDB" id="A0AB38FWH2"/>
<protein>
    <submittedName>
        <fullName evidence="1">Uncharacterized protein</fullName>
    </submittedName>
</protein>